<dbReference type="EMBL" id="JFKE01000001">
    <property type="protein sequence ID" value="KAJ57294.1"/>
    <property type="molecule type" value="Genomic_DNA"/>
</dbReference>
<feature type="domain" description="PpiC" evidence="10">
    <location>
        <begin position="132"/>
        <end position="221"/>
    </location>
</feature>
<keyword evidence="12" id="KW-1185">Reference proteome</keyword>
<organism evidence="11 12">
    <name type="scientific">Actibacterium mucosum KCTC 23349</name>
    <dbReference type="NCBI Taxonomy" id="1454373"/>
    <lineage>
        <taxon>Bacteria</taxon>
        <taxon>Pseudomonadati</taxon>
        <taxon>Pseudomonadota</taxon>
        <taxon>Alphaproteobacteria</taxon>
        <taxon>Rhodobacterales</taxon>
        <taxon>Roseobacteraceae</taxon>
        <taxon>Actibacterium</taxon>
    </lineage>
</organism>
<evidence type="ECO:0000256" key="9">
    <source>
        <dbReference type="SAM" id="SignalP"/>
    </source>
</evidence>
<accession>A0A037ZMH0</accession>
<name>A0A037ZMH0_9RHOB</name>
<evidence type="ECO:0000259" key="10">
    <source>
        <dbReference type="PROSITE" id="PS50198"/>
    </source>
</evidence>
<dbReference type="Gene3D" id="3.10.50.40">
    <property type="match status" value="1"/>
</dbReference>
<evidence type="ECO:0000256" key="5">
    <source>
        <dbReference type="ARBA" id="ARBA00023110"/>
    </source>
</evidence>
<comment type="catalytic activity">
    <reaction evidence="1">
        <text>[protein]-peptidylproline (omega=180) = [protein]-peptidylproline (omega=0)</text>
        <dbReference type="Rhea" id="RHEA:16237"/>
        <dbReference type="Rhea" id="RHEA-COMP:10747"/>
        <dbReference type="Rhea" id="RHEA-COMP:10748"/>
        <dbReference type="ChEBI" id="CHEBI:83833"/>
        <dbReference type="ChEBI" id="CHEBI:83834"/>
        <dbReference type="EC" id="5.2.1.8"/>
    </reaction>
</comment>
<dbReference type="STRING" id="1454373.ACMU_02000"/>
<evidence type="ECO:0000313" key="12">
    <source>
        <dbReference type="Proteomes" id="UP000026249"/>
    </source>
</evidence>
<dbReference type="InterPro" id="IPR046357">
    <property type="entry name" value="PPIase_dom_sf"/>
</dbReference>
<dbReference type="PROSITE" id="PS50198">
    <property type="entry name" value="PPIC_PPIASE_2"/>
    <property type="match status" value="1"/>
</dbReference>
<keyword evidence="5 8" id="KW-0697">Rotamase</keyword>
<dbReference type="SUPFAM" id="SSF109998">
    <property type="entry name" value="Triger factor/SurA peptide-binding domain-like"/>
    <property type="match status" value="1"/>
</dbReference>
<evidence type="ECO:0000313" key="11">
    <source>
        <dbReference type="EMBL" id="KAJ57294.1"/>
    </source>
</evidence>
<proteinExistence type="inferred from homology"/>
<evidence type="ECO:0000256" key="8">
    <source>
        <dbReference type="PROSITE-ProRule" id="PRU00278"/>
    </source>
</evidence>
<dbReference type="AlphaFoldDB" id="A0A037ZMH0"/>
<feature type="signal peptide" evidence="9">
    <location>
        <begin position="1"/>
        <end position="23"/>
    </location>
</feature>
<feature type="chain" id="PRO_5007752318" description="Parvulin-like PPIase" evidence="9">
    <location>
        <begin position="24"/>
        <end position="280"/>
    </location>
</feature>
<dbReference type="InterPro" id="IPR023058">
    <property type="entry name" value="PPIase_PpiC_CS"/>
</dbReference>
<evidence type="ECO:0000256" key="6">
    <source>
        <dbReference type="ARBA" id="ARBA00030642"/>
    </source>
</evidence>
<dbReference type="PANTHER" id="PTHR47245:SF2">
    <property type="entry name" value="PEPTIDYL-PROLYL CIS-TRANS ISOMERASE HP_0175-RELATED"/>
    <property type="match status" value="1"/>
</dbReference>
<dbReference type="InterPro" id="IPR027304">
    <property type="entry name" value="Trigger_fact/SurA_dom_sf"/>
</dbReference>
<keyword evidence="8 11" id="KW-0413">Isomerase</keyword>
<dbReference type="InterPro" id="IPR050245">
    <property type="entry name" value="PrsA_foldase"/>
</dbReference>
<dbReference type="PANTHER" id="PTHR47245">
    <property type="entry name" value="PEPTIDYLPROLYL ISOMERASE"/>
    <property type="match status" value="1"/>
</dbReference>
<gene>
    <name evidence="11" type="ORF">ACMU_02000</name>
</gene>
<dbReference type="RefSeq" id="WP_035255586.1">
    <property type="nucleotide sequence ID" value="NZ_JFKE01000001.1"/>
</dbReference>
<reference evidence="11 12" key="1">
    <citation type="submission" date="2014-03" db="EMBL/GenBank/DDBJ databases">
        <title>Draft Genome Sequence of Actibacterium mucosum KCTC 23349, a Marine Alphaproteobacterium with Complex Ionic Requirements Isolated from Mediterranean Seawater at Malvarrosa Beach, Valencia, Spain.</title>
        <authorList>
            <person name="Arahal D.R."/>
            <person name="Shao Z."/>
            <person name="Lai Q."/>
            <person name="Pujalte M.J."/>
        </authorList>
    </citation>
    <scope>NUCLEOTIDE SEQUENCE [LARGE SCALE GENOMIC DNA]</scope>
    <source>
        <strain evidence="11 12">KCTC 23349</strain>
    </source>
</reference>
<comment type="caution">
    <text evidence="11">The sequence shown here is derived from an EMBL/GenBank/DDBJ whole genome shotgun (WGS) entry which is preliminary data.</text>
</comment>
<evidence type="ECO:0000256" key="1">
    <source>
        <dbReference type="ARBA" id="ARBA00000971"/>
    </source>
</evidence>
<evidence type="ECO:0000256" key="7">
    <source>
        <dbReference type="ARBA" id="ARBA00031484"/>
    </source>
</evidence>
<dbReference type="SUPFAM" id="SSF54534">
    <property type="entry name" value="FKBP-like"/>
    <property type="match status" value="1"/>
</dbReference>
<dbReference type="Proteomes" id="UP000026249">
    <property type="component" value="Unassembled WGS sequence"/>
</dbReference>
<dbReference type="GO" id="GO:0003755">
    <property type="term" value="F:peptidyl-prolyl cis-trans isomerase activity"/>
    <property type="evidence" value="ECO:0007669"/>
    <property type="project" value="UniProtKB-KW"/>
</dbReference>
<dbReference type="EC" id="5.2.1.8" evidence="3"/>
<sequence length="280" mass="30112">MHFTFKSTLAALAITGFGIAALAQDANTVVATVGGQDITLGQMIVMTTQLPEQYRQLPDDVLFQAVLDQLVRQTAMAQTIDGKLSLEAQLAFENQRMSFLANEALAIAAGGAVTDETVQAEYQKLYVDAPTEEEFNASHILVETEEEAIAIKEELDGGADFAGLAREKSTGPSGPNGGSLGWFGTGMMVKPFEDAVLSLSVGQVSDPVETQFGWHVIILIDKRAKPAPELAQVRGEIENQLRQSAVEAEIERVLAATTVDKPETEIDPALLRDQALVLNK</sequence>
<evidence type="ECO:0000256" key="3">
    <source>
        <dbReference type="ARBA" id="ARBA00013194"/>
    </source>
</evidence>
<dbReference type="InterPro" id="IPR000297">
    <property type="entry name" value="PPIase_PpiC"/>
</dbReference>
<evidence type="ECO:0000256" key="4">
    <source>
        <dbReference type="ARBA" id="ARBA00018370"/>
    </source>
</evidence>
<dbReference type="OrthoDB" id="14196at2"/>
<keyword evidence="9" id="KW-0732">Signal</keyword>
<comment type="similarity">
    <text evidence="2">Belongs to the PpiC/parvulin rotamase family.</text>
</comment>
<dbReference type="PROSITE" id="PS01096">
    <property type="entry name" value="PPIC_PPIASE_1"/>
    <property type="match status" value="1"/>
</dbReference>
<evidence type="ECO:0000256" key="2">
    <source>
        <dbReference type="ARBA" id="ARBA00007656"/>
    </source>
</evidence>
<dbReference type="Pfam" id="PF13616">
    <property type="entry name" value="Rotamase_3"/>
    <property type="match status" value="1"/>
</dbReference>
<protein>
    <recommendedName>
        <fullName evidence="4">Parvulin-like PPIase</fullName>
        <ecNumber evidence="3">5.2.1.8</ecNumber>
    </recommendedName>
    <alternativeName>
        <fullName evidence="6">Peptidyl-prolyl cis-trans isomerase plp</fullName>
    </alternativeName>
    <alternativeName>
        <fullName evidence="7">Rotamase plp</fullName>
    </alternativeName>
</protein>